<dbReference type="RefSeq" id="WP_259807030.1">
    <property type="nucleotide sequence ID" value="NZ_CP080777.1"/>
</dbReference>
<dbReference type="GO" id="GO:0005737">
    <property type="term" value="C:cytoplasm"/>
    <property type="evidence" value="ECO:0007669"/>
    <property type="project" value="InterPro"/>
</dbReference>
<dbReference type="NCBIfam" id="TIGR03696">
    <property type="entry name" value="Rhs_assc_core"/>
    <property type="match status" value="1"/>
</dbReference>
<feature type="compositionally biased region" description="Gly residues" evidence="4">
    <location>
        <begin position="3054"/>
        <end position="3079"/>
    </location>
</feature>
<feature type="region of interest" description="Disordered" evidence="4">
    <location>
        <begin position="3014"/>
        <end position="3081"/>
    </location>
</feature>
<comment type="subcellular location">
    <subcellularLocation>
        <location evidence="1">Secreted</location>
    </subcellularLocation>
</comment>
<dbReference type="InterPro" id="IPR003284">
    <property type="entry name" value="Sal_SpvB"/>
</dbReference>
<feature type="compositionally biased region" description="Low complexity" evidence="4">
    <location>
        <begin position="3016"/>
        <end position="3025"/>
    </location>
</feature>
<dbReference type="Gene3D" id="2.180.10.10">
    <property type="entry name" value="RHS repeat-associated core"/>
    <property type="match status" value="2"/>
</dbReference>
<keyword evidence="2" id="KW-0964">Secreted</keyword>
<feature type="compositionally biased region" description="Low complexity" evidence="4">
    <location>
        <begin position="3041"/>
        <end position="3053"/>
    </location>
</feature>
<evidence type="ECO:0000259" key="5">
    <source>
        <dbReference type="Pfam" id="PF12256"/>
    </source>
</evidence>
<evidence type="ECO:0000313" key="7">
    <source>
        <dbReference type="Proteomes" id="UP001057991"/>
    </source>
</evidence>
<feature type="domain" description="Insecticide toxin TcdB middle/N-terminal" evidence="5">
    <location>
        <begin position="1977"/>
        <end position="2098"/>
    </location>
</feature>
<dbReference type="InterPro" id="IPR050708">
    <property type="entry name" value="T6SS_VgrG/RHS"/>
</dbReference>
<dbReference type="PANTHER" id="PTHR32305">
    <property type="match status" value="1"/>
</dbReference>
<keyword evidence="6" id="KW-0614">Plasmid</keyword>
<dbReference type="InterPro" id="IPR028994">
    <property type="entry name" value="Integrin_alpha_N"/>
</dbReference>
<dbReference type="InterPro" id="IPR022385">
    <property type="entry name" value="Rhs_assc_core"/>
</dbReference>
<geneLocation type="plasmid" evidence="6 7">
    <name>unnamed1</name>
</geneLocation>
<reference evidence="6" key="1">
    <citation type="submission" date="2021-08" db="EMBL/GenBank/DDBJ databases">
        <authorList>
            <person name="Nwanade C."/>
            <person name="Wang M."/>
            <person name="Masoudi A."/>
            <person name="Yu Z."/>
            <person name="Liu J."/>
        </authorList>
    </citation>
    <scope>NUCLEOTIDE SEQUENCE</scope>
    <source>
        <strain evidence="6">S056</strain>
        <plasmid evidence="6">unnamed1</plasmid>
    </source>
</reference>
<organism evidence="6 7">
    <name type="scientific">Aliiroseovarius crassostreae</name>
    <dbReference type="NCBI Taxonomy" id="154981"/>
    <lineage>
        <taxon>Bacteria</taxon>
        <taxon>Pseudomonadati</taxon>
        <taxon>Pseudomonadota</taxon>
        <taxon>Alphaproteobacteria</taxon>
        <taxon>Rhodobacterales</taxon>
        <taxon>Paracoccaceae</taxon>
        <taxon>Aliiroseovarius</taxon>
    </lineage>
</organism>
<evidence type="ECO:0000313" key="6">
    <source>
        <dbReference type="EMBL" id="UWP97177.1"/>
    </source>
</evidence>
<dbReference type="GO" id="GO:0005576">
    <property type="term" value="C:extracellular region"/>
    <property type="evidence" value="ECO:0007669"/>
    <property type="project" value="UniProtKB-SubCell"/>
</dbReference>
<dbReference type="InterPro" id="IPR022045">
    <property type="entry name" value="TcdB_toxin_mid/N"/>
</dbReference>
<dbReference type="PANTHER" id="PTHR32305:SF15">
    <property type="entry name" value="PROTEIN RHSA-RELATED"/>
    <property type="match status" value="1"/>
</dbReference>
<dbReference type="SUPFAM" id="SSF69318">
    <property type="entry name" value="Integrin alpha N-terminal domain"/>
    <property type="match status" value="2"/>
</dbReference>
<evidence type="ECO:0000256" key="2">
    <source>
        <dbReference type="ARBA" id="ARBA00022525"/>
    </source>
</evidence>
<evidence type="ECO:0000256" key="4">
    <source>
        <dbReference type="SAM" id="MobiDB-lite"/>
    </source>
</evidence>
<gene>
    <name evidence="6" type="ORF">K3X48_15210</name>
</gene>
<evidence type="ECO:0000256" key="3">
    <source>
        <dbReference type="ARBA" id="ARBA00023026"/>
    </source>
</evidence>
<protein>
    <recommendedName>
        <fullName evidence="5">Insecticide toxin TcdB middle/N-terminal domain-containing protein</fullName>
    </recommendedName>
</protein>
<proteinExistence type="predicted"/>
<keyword evidence="3" id="KW-0843">Virulence</keyword>
<sequence>MAFDRDTGSGLTLFGNARVDITLDGQHPVREMRVFGPAPYKLTLTTSASTTTPDLSLDLSTLGDGWNRIALANIAETQTISLELTPIAGGDATALAEIEFWGDQPIGAVSRDAAMAALTEQTSHGAWRRVDLLSAADPVLLDDTTPVVTSEFDLPYLTTEIRAAYLAYEGRGDQAMIALGRAFNGQPFQGGYPFAPSDDWVAQIEEIDPTHLKAGQNHVSYALGASMGYYELRNMRLVVELATGAKIAVTDATAAVLDANPASTLTVDSSASDVVLGLEKTADLEAISVSFASAPSGTVQVAAKIGSEWVAAGSAIDLSAVAAGDVVDLPVSSYGASEYRLSFADISAPFTLSEISVSGSELGATWGDSQLKLSWPLNGENYGTVGLVRGFVSQPETADGAAQVFVAGLPVTMSGGSFEALVSREQAGFGATTLDQPWSVQVTLVAPDGAETVTTVPFAALEDAGSSVEGYLPEPSVETVTADAASVLTNEGAALEVDAASVNSDVAISITPLLPAELARMDLGLKNVTRGRTKGYRMLPHMKFNKKVRIKLDYDESFIPTGYGEDDIKVYFFDEGAGRWVALTGIQVNKNANWVKAETDHFTDFIAGVVVAPESPQTANFNPTQIQGIKAADPTAKINLIEAPSASNMGDANLSYPIELPAGRLGMAPSLQLGYSSGAQNGWMGQGWNLTVPEISIDTRWGVPRYDAGFETETYSFNGQMLTPVAHRAALVAREIDREFHARIEGGFQKIIRHGSHPSNYWFEVVDKMGTRYAYGGNLDSGAIDVSAALLTDAGNVFRWKLTEVRDTNGNFVKYHYGKVASTGLKQGANPGKNIYVERITYTGHNGAEGSYEVLFTRDRELPGFAERKDTVIDGRGGFKQVTADLLRHIEVRLDGTPVRAYEFAYTEGAYHKTLLQSVTQYGADGTAFNSHSFDYHDDARNADGSYKGFAPKVSWNVPGGDVSKVSAIQGSETDSIGGFFNIGLSFFVPSWEYAPLTVGAKFGGGKGDVEELLALIDIDGDGLADKVFKNGSNVSYRKNLSGPAGGGSVAFASVSKPVVNLQRIGASNSRSGDRSIEVAFVGITAGLTKSDSTTESEIYFSDVNGDGLVDLINGATVLFNTINSNGEPEFTLNVSETPYPIPDSAASADVLDVDLSSVLAAIEKASPLVDAVTIWEAPYDGQVQVTSDVALHQFTGSDRADYETADGVRVAIQLEGAELWTTSIAQDDYTPKAANVGPLTVSKGDRIYFRVQSNYDGAYDQVAWEPHIEYVGVDLAQTDANDLPVHVYDHDTDFTLFGFGNGAVSAPKDGTVQISGTLNKTAATTDDVVLDLLVNGVVVDSHTFAAASTGSYSISESLAVVAMVVDTNTGTVTQEADTIAVRLSNDSRIDASALNWSATDTPRFTYTAFADGSDVVDGNGNPTVEVDLYSTINLMAGSNFSTPATAWTVPETGTYLLTPEVDLSAGVPDGSMVLTFKSGGNRIYKDTLSVVGGALVASQFSFDLTAGDEIWIEYADPTAAVAGYVTEARLHIELPDPLDTTAPIDNLVDELWVAELHSADYAPMAGEAHRGWLHLGYDGSEPEQPIAISEADLEGPTQAEMEALAADVQTAAEDRNEDDAIYESFEQKIFALTPEYDVARWVGQEDEIFIADAQMASSRMNNNFPSVPDPTVFVGARGVPQISVTENRNFTVGAVGLALNFTKTTSYSILDYMDVNGDGFPDILSPNGRIQYTHMLGALENTTSTAANHEAYTRRSTASNEYLSLGDGKSFAMGDKNGRLSASGAGGAYGQLSLNLGRASVGISFTPTTQTYADYDLQDVNGDGLPDLVKQDGNALKVRLSTGYSYLPLDETYGLTPLNDAQNSSNTITLGFNTGLSSLSVSGSYSEGYSRVNATLSDINGDGMQDAVRRGSSGDLVVALNSGSGFESAVSWSSGGQGSEFVETNSQSLSIGGSATAYIPVIPLFPVFYIDIGGGLNVGNTTSWSLVRISDVNGDGDPDLLRSTDDNELRVSYGTEGRTNMLKTVHRPLGSTIAMNYGVTGNTYDQPSNRWVMNRVEVYDGFDGDGSDRLVSTFAYADGYYDRQEREFYGFATVTENHLNYVSAGNETVYRTITNSYDNTSYYGKGLMLSSLTQDAAGNRYLETTNSYAFRDVHAGSAGDVASLTATIFPQLVRTDKAFYEGQGSAGKSTYTTFAYDYLGNVTRFFDAANLDTAADDVESLISYHSDPAAYIVGKANQVVVNGNGAEMRRRTAVFETGTGNLLEVNAHLANGTVSQTTLAYDIRGNLTQVQGAENLNGQRYTLDYTFDPVVQTYVTATSDSFGYGSTAEYDFRFGEVTSTTDINAQSITNTLDEFGRVLTITGPYQDADATITFAYHPKRDVPNAPVTYPAVDLSWALTQHIDSYRDLSDPIETVLFADGLGRVLQTKKDATIYQGGSYVDMMVASGRVMFDHVGRQIEQYYPVQEALGSQGVFNDTQDNVAPTVTTYDILDRPLTITIPDGSSTQMAYDFGPDREGLTQFRTLFTDAEGKMRETYADVRGLMTSVKEMNPTGGQPTIWTSYQYDPLKQITLVTDDQDNQTTASYDNLGRQIAIDSPDMGLTEFTYDPASNLIAKQTANLAAAGSEITYQYDFNRLMGVTYPEFTGNNIAYTYGAPGASDHRANRIVTVQSQAGTEERFYGRLGETVKTILTVASDTQGNSAGSPEIYTTEYTYDTWNRLQSMVYPDGEVLVNGYDSGGKLITIDGAKAGFDYSYLKEMGYDKFGQRVFMRLGNDTTSTYSYTDDTRRLDTLQTHSAQTGRTFQNMTYGYDLVGNILSQANLAENADPSLLGGTTAYSYQYDDLYRLIGATGSWNAPNNPESFTLSMSYDTIHNITTKTQSHLVTDREQMKTSYDWAYDYGGAQPHAPSHIGDRAFSYDANGNQTGWEHDQNGTRRTITWDEENRIQSIADNGATTTYKYNDAGERIFKVGAQGETVYVNQFYVIRGRQVGSKHIFGGAQRLVTKLASQPVFEDSTSTSSTPTTLAAPVDGNNGNGKGAGSANAHGNNPNAGGANGNGNGSGGGNGGGTGGGSGGTGTTGPQEERIFYFYHPDHLGSSSYVTDIDGLVFQHVEYFPFGETWVEEHSNRQRTPYLFTGKELDEDVQLYYFGARYYDPRTSVWQSPDPMLARYFTGAPAGGVYAPRNLSLYSYAGGNPIRVKDPEGAFLDTILDVAFIIYDVGVLIHDEVTTGGENRTENMLALGADAAGVLVPFGTGGGIAVRSADNVMSAGARRAARSLDELAPGGRLPKGGDFDRWFDDLSLEELDLVLGNDALKSKLGRRYREPGGLHEWCMVCEVRQFKEWGVSMSEMKRFRTKIDELEWTVPGSGAAGGHGGKGSTTFHNELRDLIQNSGSLRDFNSGLGQLVDRWGIDPSVVPRLIED</sequence>
<dbReference type="EMBL" id="CP080777">
    <property type="protein sequence ID" value="UWP97177.1"/>
    <property type="molecule type" value="Genomic_DNA"/>
</dbReference>
<accession>A0A9Q9HHB9</accession>
<name>A0A9Q9HHB9_9RHOB</name>
<dbReference type="Pfam" id="PF03534">
    <property type="entry name" value="SpvB"/>
    <property type="match status" value="1"/>
</dbReference>
<evidence type="ECO:0000256" key="1">
    <source>
        <dbReference type="ARBA" id="ARBA00004613"/>
    </source>
</evidence>
<dbReference type="Pfam" id="PF12256">
    <property type="entry name" value="TcdB_toxin_midN"/>
    <property type="match status" value="1"/>
</dbReference>
<dbReference type="Proteomes" id="UP001057991">
    <property type="component" value="Plasmid unnamed1"/>
</dbReference>